<dbReference type="GO" id="GO:0006559">
    <property type="term" value="P:L-phenylalanine catabolic process"/>
    <property type="evidence" value="ECO:0007669"/>
    <property type="project" value="TreeGrafter"/>
</dbReference>
<dbReference type="InterPro" id="IPR004045">
    <property type="entry name" value="Glutathione_S-Trfase_N"/>
</dbReference>
<name>A0A859CWC7_9GAMM</name>
<dbReference type="FunFam" id="1.20.1050.10:FF:000017">
    <property type="entry name" value="Maleylacetoacetate isomerase"/>
    <property type="match status" value="1"/>
</dbReference>
<dbReference type="InterPro" id="IPR034333">
    <property type="entry name" value="GST_Zeta_N"/>
</dbReference>
<evidence type="ECO:0000259" key="3">
    <source>
        <dbReference type="PROSITE" id="PS50405"/>
    </source>
</evidence>
<reference evidence="4 7" key="2">
    <citation type="submission" date="2024-05" db="EMBL/GenBank/DDBJ databases">
        <authorList>
            <person name="Busch G.E."/>
            <person name="Sharma I."/>
        </authorList>
    </citation>
    <scope>NUCLEOTIDE SEQUENCE [LARGE SCALE GENOMIC DNA]</scope>
    <source>
        <strain evidence="4 7">23GB23</strain>
    </source>
</reference>
<gene>
    <name evidence="5" type="primary">nagL</name>
    <name evidence="4" type="synonym">maiA</name>
    <name evidence="4" type="ORF">ABKW32_17100</name>
    <name evidence="5" type="ORF">MP3633_2258</name>
</gene>
<dbReference type="PANTHER" id="PTHR42673">
    <property type="entry name" value="MALEYLACETOACETATE ISOMERASE"/>
    <property type="match status" value="1"/>
</dbReference>
<dbReference type="Pfam" id="PF13410">
    <property type="entry name" value="GST_C_2"/>
    <property type="match status" value="1"/>
</dbReference>
<protein>
    <submittedName>
        <fullName evidence="4">Maleylacetoacetate isomerase</fullName>
        <ecNumber evidence="4">5.2.1.2</ecNumber>
    </submittedName>
    <submittedName>
        <fullName evidence="5">Maleylpyruvate isomerase</fullName>
    </submittedName>
</protein>
<dbReference type="Pfam" id="PF02798">
    <property type="entry name" value="GST_N"/>
    <property type="match status" value="1"/>
</dbReference>
<feature type="domain" description="GST N-terminal" evidence="2">
    <location>
        <begin position="1"/>
        <end position="81"/>
    </location>
</feature>
<dbReference type="InterPro" id="IPR036249">
    <property type="entry name" value="Thioredoxin-like_sf"/>
</dbReference>
<dbReference type="InterPro" id="IPR034330">
    <property type="entry name" value="GST_Zeta_C"/>
</dbReference>
<dbReference type="Proteomes" id="UP000509371">
    <property type="component" value="Chromosome"/>
</dbReference>
<dbReference type="PANTHER" id="PTHR42673:SF4">
    <property type="entry name" value="MALEYLACETOACETATE ISOMERASE"/>
    <property type="match status" value="1"/>
</dbReference>
<dbReference type="RefSeq" id="WP_176335598.1">
    <property type="nucleotide sequence ID" value="NZ_BAAAEF010000007.1"/>
</dbReference>
<dbReference type="Gene3D" id="1.20.1050.10">
    <property type="match status" value="1"/>
</dbReference>
<dbReference type="InterPro" id="IPR010987">
    <property type="entry name" value="Glutathione-S-Trfase_C-like"/>
</dbReference>
<dbReference type="Gene3D" id="3.40.30.10">
    <property type="entry name" value="Glutaredoxin"/>
    <property type="match status" value="1"/>
</dbReference>
<dbReference type="SFLD" id="SFLDG00358">
    <property type="entry name" value="Main_(cytGST)"/>
    <property type="match status" value="1"/>
</dbReference>
<dbReference type="EMBL" id="CP054301">
    <property type="protein sequence ID" value="QKK80985.1"/>
    <property type="molecule type" value="Genomic_DNA"/>
</dbReference>
<accession>A0A859CWC7</accession>
<dbReference type="GO" id="GO:0004364">
    <property type="term" value="F:glutathione transferase activity"/>
    <property type="evidence" value="ECO:0007669"/>
    <property type="project" value="TreeGrafter"/>
</dbReference>
<evidence type="ECO:0000313" key="5">
    <source>
        <dbReference type="EMBL" id="QKK80985.1"/>
    </source>
</evidence>
<dbReference type="GO" id="GO:0016034">
    <property type="term" value="F:maleylacetoacetate isomerase activity"/>
    <property type="evidence" value="ECO:0007669"/>
    <property type="project" value="UniProtKB-EC"/>
</dbReference>
<comment type="similarity">
    <text evidence="1">Belongs to the GST superfamily. Zeta family.</text>
</comment>
<dbReference type="KEGG" id="mpri:MP3633_2258"/>
<dbReference type="PROSITE" id="PS50404">
    <property type="entry name" value="GST_NTER"/>
    <property type="match status" value="1"/>
</dbReference>
<dbReference type="EC" id="5.2.1.2" evidence="4"/>
<dbReference type="NCBIfam" id="TIGR01262">
    <property type="entry name" value="maiA"/>
    <property type="match status" value="1"/>
</dbReference>
<dbReference type="PROSITE" id="PS50405">
    <property type="entry name" value="GST_CTER"/>
    <property type="match status" value="1"/>
</dbReference>
<dbReference type="CDD" id="cd03191">
    <property type="entry name" value="GST_C_Zeta"/>
    <property type="match status" value="1"/>
</dbReference>
<keyword evidence="5" id="KW-0413">Isomerase</keyword>
<evidence type="ECO:0000313" key="7">
    <source>
        <dbReference type="Proteomes" id="UP001471651"/>
    </source>
</evidence>
<dbReference type="InterPro" id="IPR036282">
    <property type="entry name" value="Glutathione-S-Trfase_C_sf"/>
</dbReference>
<dbReference type="AlphaFoldDB" id="A0A859CWC7"/>
<dbReference type="SUPFAM" id="SSF52833">
    <property type="entry name" value="Thioredoxin-like"/>
    <property type="match status" value="1"/>
</dbReference>
<dbReference type="GO" id="GO:0005737">
    <property type="term" value="C:cytoplasm"/>
    <property type="evidence" value="ECO:0007669"/>
    <property type="project" value="InterPro"/>
</dbReference>
<evidence type="ECO:0000259" key="2">
    <source>
        <dbReference type="PROSITE" id="PS50404"/>
    </source>
</evidence>
<dbReference type="GO" id="GO:0006749">
    <property type="term" value="P:glutathione metabolic process"/>
    <property type="evidence" value="ECO:0007669"/>
    <property type="project" value="TreeGrafter"/>
</dbReference>
<organism evidence="5 6">
    <name type="scientific">Marinomonas primoryensis</name>
    <dbReference type="NCBI Taxonomy" id="178399"/>
    <lineage>
        <taxon>Bacteria</taxon>
        <taxon>Pseudomonadati</taxon>
        <taxon>Pseudomonadota</taxon>
        <taxon>Gammaproteobacteria</taxon>
        <taxon>Oceanospirillales</taxon>
        <taxon>Oceanospirillaceae</taxon>
        <taxon>Marinomonas</taxon>
    </lineage>
</organism>
<dbReference type="CDD" id="cd03042">
    <property type="entry name" value="GST_N_Zeta"/>
    <property type="match status" value="1"/>
</dbReference>
<dbReference type="Proteomes" id="UP001471651">
    <property type="component" value="Unassembled WGS sequence"/>
</dbReference>
<sequence>MQLYNFFNSSTSYRVRIALALKEVDYQHHGVNIRIGEQATENHIKLNPAKGVPVLITDEGNKITQSMAILDYLEQAYPTPCLLPDDLLTRTRVLEVSNLIACDMHPVNNLRILGYLKKQLDVSEEQKTAWYQHWIEEGFVALESLLTEYGHGSYCFGDQPTMADCCLIPQVANALRFGCDLTAFTKVLAIYEHCQQQPAFLKAAPNRQPDYIS</sequence>
<dbReference type="SUPFAM" id="SSF47616">
    <property type="entry name" value="GST C-terminal domain-like"/>
    <property type="match status" value="1"/>
</dbReference>
<dbReference type="InterPro" id="IPR005955">
    <property type="entry name" value="GST_Zeta"/>
</dbReference>
<evidence type="ECO:0000313" key="6">
    <source>
        <dbReference type="Proteomes" id="UP000509371"/>
    </source>
</evidence>
<reference evidence="5 6" key="1">
    <citation type="submission" date="2020-06" db="EMBL/GenBank/DDBJ databases">
        <authorList>
            <person name="Voronona O.L."/>
            <person name="Aksenova E.I."/>
            <person name="Kunda M.S."/>
            <person name="Semenov A.N."/>
            <person name="Ryzhova N."/>
        </authorList>
    </citation>
    <scope>NUCLEOTIDE SEQUENCE [LARGE SCALE GENOMIC DNA]</scope>
    <source>
        <strain evidence="5 6">MPKMM3633</strain>
    </source>
</reference>
<dbReference type="InterPro" id="IPR040079">
    <property type="entry name" value="Glutathione_S-Trfase"/>
</dbReference>
<keyword evidence="5" id="KW-0670">Pyruvate</keyword>
<dbReference type="EMBL" id="JBDYKN010000022">
    <property type="protein sequence ID" value="MEP7731172.1"/>
    <property type="molecule type" value="Genomic_DNA"/>
</dbReference>
<keyword evidence="7" id="KW-1185">Reference proteome</keyword>
<evidence type="ECO:0000313" key="4">
    <source>
        <dbReference type="EMBL" id="MEP7731172.1"/>
    </source>
</evidence>
<dbReference type="SFLD" id="SFLDS00019">
    <property type="entry name" value="Glutathione_Transferase_(cytos"/>
    <property type="match status" value="1"/>
</dbReference>
<feature type="domain" description="GST C-terminal" evidence="3">
    <location>
        <begin position="86"/>
        <end position="213"/>
    </location>
</feature>
<evidence type="ECO:0000256" key="1">
    <source>
        <dbReference type="ARBA" id="ARBA00010007"/>
    </source>
</evidence>
<proteinExistence type="inferred from homology"/>